<proteinExistence type="predicted"/>
<evidence type="ECO:0000313" key="3">
    <source>
        <dbReference type="Proteomes" id="UP001271789"/>
    </source>
</evidence>
<sequence length="241" mass="28696">MDTSTNRLFKIINIVLVLVIVFAMIFEYFDAITYDMNLIFAAVLAIATIVSIQISMKNAREIFDLQNMDFVIKKIIFIRDELKEFYYPLYDTLIETEAVVSEIMTAGYQESQRQSLDDSRKNLSHIKSIRYFSRSVDRDKISDIYSIFNFIVYDNYMKASRDPIFRMDLEKQIKEDFEDARSKYAIIEDFMNDERQGNDISEFFDSQVHYFKFKIFMLENDLDNLTNVETENKKQKNKKKI</sequence>
<comment type="caution">
    <text evidence="2">The sequence shown here is derived from an EMBL/GenBank/DDBJ whole genome shotgun (WGS) entry which is preliminary data.</text>
</comment>
<dbReference type="Proteomes" id="UP001271789">
    <property type="component" value="Unassembled WGS sequence"/>
</dbReference>
<accession>A0AAE4ML09</accession>
<evidence type="ECO:0008006" key="4">
    <source>
        <dbReference type="Google" id="ProtNLM"/>
    </source>
</evidence>
<evidence type="ECO:0000313" key="2">
    <source>
        <dbReference type="EMBL" id="MDV0447816.1"/>
    </source>
</evidence>
<evidence type="ECO:0000256" key="1">
    <source>
        <dbReference type="SAM" id="Phobius"/>
    </source>
</evidence>
<keyword evidence="1" id="KW-0472">Membrane</keyword>
<feature type="transmembrane region" description="Helical" evidence="1">
    <location>
        <begin position="7"/>
        <end position="26"/>
    </location>
</feature>
<gene>
    <name evidence="2" type="ORF">MsAg5_17330</name>
</gene>
<keyword evidence="3" id="KW-1185">Reference proteome</keyword>
<organism evidence="2 3">
    <name type="scientific">Methanolapillus africanus</name>
    <dbReference type="NCBI Taxonomy" id="3028297"/>
    <lineage>
        <taxon>Archaea</taxon>
        <taxon>Methanobacteriati</taxon>
        <taxon>Methanobacteriota</taxon>
        <taxon>Stenosarchaea group</taxon>
        <taxon>Methanomicrobia</taxon>
        <taxon>Methanosarcinales</taxon>
        <taxon>Methanosarcinaceae</taxon>
        <taxon>Methanolapillus</taxon>
    </lineage>
</organism>
<dbReference type="RefSeq" id="WP_338100264.1">
    <property type="nucleotide sequence ID" value="NZ_JAWDKD010000026.1"/>
</dbReference>
<reference evidence="2" key="1">
    <citation type="submission" date="2023-06" db="EMBL/GenBank/DDBJ databases">
        <title>Genome sequence of Methanosarcinaceae archaeon Ag5.</title>
        <authorList>
            <person name="Protasov E."/>
            <person name="Platt K."/>
            <person name="Poehlein A."/>
            <person name="Daniel R."/>
            <person name="Brune A."/>
        </authorList>
    </citation>
    <scope>NUCLEOTIDE SEQUENCE</scope>
    <source>
        <strain evidence="2">Ag5</strain>
    </source>
</reference>
<keyword evidence="1" id="KW-0812">Transmembrane</keyword>
<protein>
    <recommendedName>
        <fullName evidence="4">5-bromo-4-chloroindolyl phosphate hydrolysis protein</fullName>
    </recommendedName>
</protein>
<feature type="transmembrane region" description="Helical" evidence="1">
    <location>
        <begin position="38"/>
        <end position="56"/>
    </location>
</feature>
<dbReference type="EMBL" id="JAWDKD010000026">
    <property type="protein sequence ID" value="MDV0447816.1"/>
    <property type="molecule type" value="Genomic_DNA"/>
</dbReference>
<keyword evidence="1" id="KW-1133">Transmembrane helix</keyword>
<dbReference type="AlphaFoldDB" id="A0AAE4ML09"/>
<name>A0AAE4ML09_9EURY</name>